<name>A0AC60PAF7_IXOPE</name>
<keyword evidence="2" id="KW-1185">Reference proteome</keyword>
<accession>A0AC60PAF7</accession>
<feature type="non-terminal residue" evidence="1">
    <location>
        <position position="280"/>
    </location>
</feature>
<dbReference type="EMBL" id="JABSTQ010010950">
    <property type="protein sequence ID" value="KAG0416471.1"/>
    <property type="molecule type" value="Genomic_DNA"/>
</dbReference>
<evidence type="ECO:0000313" key="2">
    <source>
        <dbReference type="Proteomes" id="UP000805193"/>
    </source>
</evidence>
<organism evidence="1 2">
    <name type="scientific">Ixodes persulcatus</name>
    <name type="common">Taiga tick</name>
    <dbReference type="NCBI Taxonomy" id="34615"/>
    <lineage>
        <taxon>Eukaryota</taxon>
        <taxon>Metazoa</taxon>
        <taxon>Ecdysozoa</taxon>
        <taxon>Arthropoda</taxon>
        <taxon>Chelicerata</taxon>
        <taxon>Arachnida</taxon>
        <taxon>Acari</taxon>
        <taxon>Parasitiformes</taxon>
        <taxon>Ixodida</taxon>
        <taxon>Ixodoidea</taxon>
        <taxon>Ixodidae</taxon>
        <taxon>Ixodinae</taxon>
        <taxon>Ixodes</taxon>
    </lineage>
</organism>
<sequence length="280" mass="31590">DVMGNIAHFFICIGSSLVLLSSVVTHQPTTKYKEYIFQGKVTVSERRRWRLEAPHRAPSFCEQNQPQQIPFCNMTAWRQQAGRARDHYEQSRDRNCREQGVAAKGFSEGRAAERATGRRGERYCSAYSTECNAKMHKPVEKESYIVQVAQVPNSPRILGLIVMSLLVKTYQVSWVLFLMMTAFAFAVISLLILISAMGSLSGGTLMGTLFYLNYHIVGFIFYLSGGLTCVINASQYTNLGIVIAAGARITWYDWFTRGLRETLARHMGGRHVPVCIEDLR</sequence>
<reference evidence="1 2" key="1">
    <citation type="journal article" date="2020" name="Cell">
        <title>Large-Scale Comparative Analyses of Tick Genomes Elucidate Their Genetic Diversity and Vector Capacities.</title>
        <authorList>
            <consortium name="Tick Genome and Microbiome Consortium (TIGMIC)"/>
            <person name="Jia N."/>
            <person name="Wang J."/>
            <person name="Shi W."/>
            <person name="Du L."/>
            <person name="Sun Y."/>
            <person name="Zhan W."/>
            <person name="Jiang J.F."/>
            <person name="Wang Q."/>
            <person name="Zhang B."/>
            <person name="Ji P."/>
            <person name="Bell-Sakyi L."/>
            <person name="Cui X.M."/>
            <person name="Yuan T.T."/>
            <person name="Jiang B.G."/>
            <person name="Yang W.F."/>
            <person name="Lam T.T."/>
            <person name="Chang Q.C."/>
            <person name="Ding S.J."/>
            <person name="Wang X.J."/>
            <person name="Zhu J.G."/>
            <person name="Ruan X.D."/>
            <person name="Zhao L."/>
            <person name="Wei J.T."/>
            <person name="Ye R.Z."/>
            <person name="Que T.C."/>
            <person name="Du C.H."/>
            <person name="Zhou Y.H."/>
            <person name="Cheng J.X."/>
            <person name="Dai P.F."/>
            <person name="Guo W.B."/>
            <person name="Han X.H."/>
            <person name="Huang E.J."/>
            <person name="Li L.F."/>
            <person name="Wei W."/>
            <person name="Gao Y.C."/>
            <person name="Liu J.Z."/>
            <person name="Shao H.Z."/>
            <person name="Wang X."/>
            <person name="Wang C.C."/>
            <person name="Yang T.C."/>
            <person name="Huo Q.B."/>
            <person name="Li W."/>
            <person name="Chen H.Y."/>
            <person name="Chen S.E."/>
            <person name="Zhou L.G."/>
            <person name="Ni X.B."/>
            <person name="Tian J.H."/>
            <person name="Sheng Y."/>
            <person name="Liu T."/>
            <person name="Pan Y.S."/>
            <person name="Xia L.Y."/>
            <person name="Li J."/>
            <person name="Zhao F."/>
            <person name="Cao W.C."/>
        </authorList>
    </citation>
    <scope>NUCLEOTIDE SEQUENCE [LARGE SCALE GENOMIC DNA]</scope>
    <source>
        <strain evidence="1">Iper-2018</strain>
    </source>
</reference>
<gene>
    <name evidence="1" type="ORF">HPB47_006370</name>
</gene>
<protein>
    <submittedName>
        <fullName evidence="1">Uncharacterized protein</fullName>
    </submittedName>
</protein>
<comment type="caution">
    <text evidence="1">The sequence shown here is derived from an EMBL/GenBank/DDBJ whole genome shotgun (WGS) entry which is preliminary data.</text>
</comment>
<feature type="non-terminal residue" evidence="1">
    <location>
        <position position="1"/>
    </location>
</feature>
<dbReference type="Proteomes" id="UP000805193">
    <property type="component" value="Unassembled WGS sequence"/>
</dbReference>
<evidence type="ECO:0000313" key="1">
    <source>
        <dbReference type="EMBL" id="KAG0416471.1"/>
    </source>
</evidence>
<proteinExistence type="predicted"/>